<dbReference type="EMBL" id="UINC01043358">
    <property type="protein sequence ID" value="SVB47283.1"/>
    <property type="molecule type" value="Genomic_DNA"/>
</dbReference>
<evidence type="ECO:0000313" key="2">
    <source>
        <dbReference type="EMBL" id="SVB47283.1"/>
    </source>
</evidence>
<organism evidence="2">
    <name type="scientific">marine metagenome</name>
    <dbReference type="NCBI Taxonomy" id="408172"/>
    <lineage>
        <taxon>unclassified sequences</taxon>
        <taxon>metagenomes</taxon>
        <taxon>ecological metagenomes</taxon>
    </lineage>
</organism>
<proteinExistence type="predicted"/>
<reference evidence="2" key="1">
    <citation type="submission" date="2018-05" db="EMBL/GenBank/DDBJ databases">
        <authorList>
            <person name="Lanie J.A."/>
            <person name="Ng W.-L."/>
            <person name="Kazmierczak K.M."/>
            <person name="Andrzejewski T.M."/>
            <person name="Davidsen T.M."/>
            <person name="Wayne K.J."/>
            <person name="Tettelin H."/>
            <person name="Glass J.I."/>
            <person name="Rusch D."/>
            <person name="Podicherti R."/>
            <person name="Tsui H.-C.T."/>
            <person name="Winkler M.E."/>
        </authorList>
    </citation>
    <scope>NUCLEOTIDE SEQUENCE</scope>
</reference>
<dbReference type="CDD" id="cd06587">
    <property type="entry name" value="VOC"/>
    <property type="match status" value="1"/>
</dbReference>
<protein>
    <recommendedName>
        <fullName evidence="1">VOC domain-containing protein</fullName>
    </recommendedName>
</protein>
<gene>
    <name evidence="2" type="ORF">METZ01_LOCUS200137</name>
</gene>
<evidence type="ECO:0000259" key="1">
    <source>
        <dbReference type="PROSITE" id="PS51819"/>
    </source>
</evidence>
<dbReference type="InterPro" id="IPR029068">
    <property type="entry name" value="Glyas_Bleomycin-R_OHBP_Dase"/>
</dbReference>
<feature type="domain" description="VOC" evidence="1">
    <location>
        <begin position="11"/>
        <end position="150"/>
    </location>
</feature>
<dbReference type="InterPro" id="IPR004360">
    <property type="entry name" value="Glyas_Fos-R_dOase_dom"/>
</dbReference>
<dbReference type="PROSITE" id="PS51819">
    <property type="entry name" value="VOC"/>
    <property type="match status" value="1"/>
</dbReference>
<name>A0A382EBE7_9ZZZZ</name>
<dbReference type="SUPFAM" id="SSF54593">
    <property type="entry name" value="Glyoxalase/Bleomycin resistance protein/Dihydroxybiphenyl dioxygenase"/>
    <property type="match status" value="1"/>
</dbReference>
<dbReference type="Pfam" id="PF00903">
    <property type="entry name" value="Glyoxalase"/>
    <property type="match status" value="1"/>
</dbReference>
<accession>A0A382EBE7</accession>
<dbReference type="Gene3D" id="3.10.180.10">
    <property type="entry name" value="2,3-Dihydroxybiphenyl 1,2-Dioxygenase, domain 1"/>
    <property type="match status" value="1"/>
</dbReference>
<sequence>MTDSNAPATRGIHHLALNTEDMKMTTDYYIDVLGMKLVHAMKIPAGLGSGPNNRGNPPYENLRHYFFDMGNDSLLAFFEIPEGEKQVGDRDALAAMQHVSFSMLPDAFEALQLRLKERDIDTIGPLEVLPGVFSVYFFDPNGIRLEASCQPADGEMPRITTAATQTKSQARAELATLTNDDDWINKRVAALPD</sequence>
<dbReference type="InterPro" id="IPR037523">
    <property type="entry name" value="VOC_core"/>
</dbReference>
<dbReference type="AlphaFoldDB" id="A0A382EBE7"/>